<feature type="domain" description="DNA-directed RNA polymerase RpoA/D/Rpb3-type" evidence="12">
    <location>
        <begin position="189"/>
        <end position="448"/>
    </location>
</feature>
<organism evidence="13 17">
    <name type="scientific">Wallemia mellicola</name>
    <dbReference type="NCBI Taxonomy" id="1708541"/>
    <lineage>
        <taxon>Eukaryota</taxon>
        <taxon>Fungi</taxon>
        <taxon>Dikarya</taxon>
        <taxon>Basidiomycota</taxon>
        <taxon>Wallemiomycotina</taxon>
        <taxon>Wallemiomycetes</taxon>
        <taxon>Wallemiales</taxon>
        <taxon>Wallemiaceae</taxon>
        <taxon>Wallemia</taxon>
    </lineage>
</organism>
<dbReference type="PANTHER" id="PTHR11800">
    <property type="entry name" value="DNA-DIRECTED RNA POLYMERASE"/>
    <property type="match status" value="1"/>
</dbReference>
<evidence type="ECO:0000256" key="5">
    <source>
        <dbReference type="ARBA" id="ARBA00022679"/>
    </source>
</evidence>
<evidence type="ECO:0000256" key="7">
    <source>
        <dbReference type="ARBA" id="ARBA00023163"/>
    </source>
</evidence>
<dbReference type="Proteomes" id="UP000309601">
    <property type="component" value="Unassembled WGS sequence"/>
</dbReference>
<dbReference type="Proteomes" id="UP000305362">
    <property type="component" value="Unassembled WGS sequence"/>
</dbReference>
<dbReference type="EMBL" id="SPRV01000004">
    <property type="protein sequence ID" value="TIC71087.1"/>
    <property type="molecule type" value="Genomic_DNA"/>
</dbReference>
<keyword evidence="8" id="KW-0539">Nucleus</keyword>
<keyword evidence="6" id="KW-0949">S-adenosyl-L-methionine</keyword>
<comment type="caution">
    <text evidence="13">The sequence shown here is derived from an EMBL/GenBank/DDBJ whole genome shotgun (WGS) entry which is preliminary data.</text>
</comment>
<dbReference type="CDD" id="cd07031">
    <property type="entry name" value="RNAP_II_RPB3"/>
    <property type="match status" value="1"/>
</dbReference>
<dbReference type="PANTHER" id="PTHR11800:SF2">
    <property type="entry name" value="DNA-DIRECTED RNA POLYMERASE II SUBUNIT RPB3"/>
    <property type="match status" value="1"/>
</dbReference>
<evidence type="ECO:0000256" key="10">
    <source>
        <dbReference type="ARBA" id="ARBA00072506"/>
    </source>
</evidence>
<dbReference type="InterPro" id="IPR050518">
    <property type="entry name" value="Rpo3/RPB3_RNA_Pol_subunit"/>
</dbReference>
<dbReference type="GO" id="GO:0008276">
    <property type="term" value="F:protein methyltransferase activity"/>
    <property type="evidence" value="ECO:0007669"/>
    <property type="project" value="UniProtKB-ARBA"/>
</dbReference>
<protein>
    <recommendedName>
        <fullName evidence="10">DNA-directed RNA polymerase II subunit RPB3</fullName>
    </recommendedName>
</protein>
<dbReference type="OrthoDB" id="270173at2759"/>
<dbReference type="GO" id="GO:0003899">
    <property type="term" value="F:DNA-directed RNA polymerase activity"/>
    <property type="evidence" value="ECO:0007669"/>
    <property type="project" value="InterPro"/>
</dbReference>
<dbReference type="GO" id="GO:0003677">
    <property type="term" value="F:DNA binding"/>
    <property type="evidence" value="ECO:0007669"/>
    <property type="project" value="InterPro"/>
</dbReference>
<dbReference type="Pfam" id="PF01193">
    <property type="entry name" value="RNA_pol_L"/>
    <property type="match status" value="1"/>
</dbReference>
<evidence type="ECO:0000313" key="16">
    <source>
        <dbReference type="Proteomes" id="UP000305362"/>
    </source>
</evidence>
<proteinExistence type="inferred from homology"/>
<comment type="similarity">
    <text evidence="9">Belongs to the archaeal Rpo3/eukaryotic RPB3 RNA polymerase subunit family.</text>
</comment>
<evidence type="ECO:0000313" key="15">
    <source>
        <dbReference type="EMBL" id="TIC71087.1"/>
    </source>
</evidence>
<sequence length="493" mass="55250">MNPKPSERLESRAMEAGAGVGRVSTDVLLYYSKHVELVEPTPKFTERARQRLAEHPKVTEEGATWTIKEVGLQQWQPDGIYDLIWSQWCLPHLSDDELVEYFKKAAGSLRKYTTGDEFYGQDGLLVVKENVCSDTDYTLFDDEDSSITRSHQAYLDLFQKAGLSIVHQEVQLGFPKSMRVRVRSLESERINFVLEDVDLALANALRRILIADLPTMAIDIVNIEENSSVLVDEFIAHRLGMVPLISTACDKLINYNRDCVCLDHCPKCSVELELNIKCTTPETVLVTSNHLQIKGQVANDTSGNLIDPPIGLPDNFGLPINYHQEGAYPITLCKLRQGQELRINCIAKKGINKEHAKWGPTSAVAFEYDPYNKLKHTHYWFEQDERAEWPLSANATEEAPPDDSPIGLNAEPRTFYFDVEATGALEPKDMILLAFAELQNKLAGIVLALDQPTDQEGYMDNNNLVEGMEPSSTAADQVDDWGVGATQGGFDWT</sequence>
<keyword evidence="5" id="KW-0808">Transferase</keyword>
<evidence type="ECO:0000313" key="18">
    <source>
        <dbReference type="Proteomes" id="UP000309601"/>
    </source>
</evidence>
<comment type="subcellular location">
    <subcellularLocation>
        <location evidence="1">Nucleus</location>
    </subcellularLocation>
</comment>
<accession>A0A4T0RG46</accession>
<dbReference type="FunFam" id="2.170.120.12:FF:000002">
    <property type="entry name" value="DNA-directed RNA polymerase II subunit RPB3"/>
    <property type="match status" value="1"/>
</dbReference>
<dbReference type="InterPro" id="IPR036603">
    <property type="entry name" value="RBP11-like"/>
</dbReference>
<dbReference type="SMART" id="SM00662">
    <property type="entry name" value="RPOLD"/>
    <property type="match status" value="1"/>
</dbReference>
<dbReference type="InterPro" id="IPR011263">
    <property type="entry name" value="DNA-dir_RNA_pol_RpoA/D/Rpb3"/>
</dbReference>
<dbReference type="Gene3D" id="2.170.120.12">
    <property type="entry name" value="DNA-directed RNA polymerase, insert domain"/>
    <property type="match status" value="1"/>
</dbReference>
<dbReference type="Pfam" id="PF05891">
    <property type="entry name" value="Methyltransf_PK"/>
    <property type="match status" value="1"/>
</dbReference>
<dbReference type="PROSITE" id="PS00446">
    <property type="entry name" value="RNA_POL_D_30KD"/>
    <property type="match status" value="1"/>
</dbReference>
<keyword evidence="7" id="KW-0804">Transcription</keyword>
<evidence type="ECO:0000256" key="8">
    <source>
        <dbReference type="ARBA" id="ARBA00023242"/>
    </source>
</evidence>
<dbReference type="EMBL" id="SPRH01000008">
    <property type="protein sequence ID" value="TIC03078.1"/>
    <property type="molecule type" value="Genomic_DNA"/>
</dbReference>
<dbReference type="GO" id="GO:0046983">
    <property type="term" value="F:protein dimerization activity"/>
    <property type="evidence" value="ECO:0007669"/>
    <property type="project" value="InterPro"/>
</dbReference>
<dbReference type="InterPro" id="IPR001514">
    <property type="entry name" value="DNA-dir_RNA_pol_30-40kDasu_CS"/>
</dbReference>
<evidence type="ECO:0000259" key="12">
    <source>
        <dbReference type="SMART" id="SM00662"/>
    </source>
</evidence>
<evidence type="ECO:0000313" key="14">
    <source>
        <dbReference type="EMBL" id="TIC62914.1"/>
    </source>
</evidence>
<evidence type="ECO:0000256" key="2">
    <source>
        <dbReference type="ARBA" id="ARBA00009059"/>
    </source>
</evidence>
<dbReference type="Pfam" id="PF01000">
    <property type="entry name" value="RNA_pol_A_bac"/>
    <property type="match status" value="1"/>
</dbReference>
<dbReference type="GO" id="GO:0005665">
    <property type="term" value="C:RNA polymerase II, core complex"/>
    <property type="evidence" value="ECO:0007669"/>
    <property type="project" value="TreeGrafter"/>
</dbReference>
<evidence type="ECO:0000256" key="3">
    <source>
        <dbReference type="ARBA" id="ARBA00022478"/>
    </source>
</evidence>
<dbReference type="AlphaFoldDB" id="A0A4T0RG46"/>
<dbReference type="Proteomes" id="UP000307169">
    <property type="component" value="Unassembled WGS sequence"/>
</dbReference>
<dbReference type="Gene3D" id="3.30.1360.10">
    <property type="entry name" value="RNA polymerase, RBP11-like subunit"/>
    <property type="match status" value="1"/>
</dbReference>
<evidence type="ECO:0000313" key="13">
    <source>
        <dbReference type="EMBL" id="TIC03078.1"/>
    </source>
</evidence>
<dbReference type="GO" id="GO:0006366">
    <property type="term" value="P:transcription by RNA polymerase II"/>
    <property type="evidence" value="ECO:0007669"/>
    <property type="project" value="TreeGrafter"/>
</dbReference>
<name>A0A4T0RG46_9BASI</name>
<evidence type="ECO:0000256" key="4">
    <source>
        <dbReference type="ARBA" id="ARBA00022603"/>
    </source>
</evidence>
<keyword evidence="3 13" id="KW-0240">DNA-directed RNA polymerase</keyword>
<dbReference type="InterPro" id="IPR011262">
    <property type="entry name" value="DNA-dir_RNA_pol_insert"/>
</dbReference>
<dbReference type="InterPro" id="IPR036643">
    <property type="entry name" value="RNApol_insert_sf"/>
</dbReference>
<dbReference type="Gene3D" id="3.40.50.150">
    <property type="entry name" value="Vaccinia Virus protein VP39"/>
    <property type="match status" value="1"/>
</dbReference>
<evidence type="ECO:0000256" key="11">
    <source>
        <dbReference type="SAM" id="MobiDB-lite"/>
    </source>
</evidence>
<dbReference type="CDD" id="cd02440">
    <property type="entry name" value="AdoMet_MTases"/>
    <property type="match status" value="1"/>
</dbReference>
<dbReference type="SUPFAM" id="SSF55257">
    <property type="entry name" value="RBP11-like subunits of RNA polymerase"/>
    <property type="match status" value="1"/>
</dbReference>
<evidence type="ECO:0000256" key="9">
    <source>
        <dbReference type="ARBA" id="ARBA00025804"/>
    </source>
</evidence>
<dbReference type="EMBL" id="SPRW01000041">
    <property type="protein sequence ID" value="TIC62914.1"/>
    <property type="molecule type" value="Genomic_DNA"/>
</dbReference>
<evidence type="ECO:0000313" key="17">
    <source>
        <dbReference type="Proteomes" id="UP000307169"/>
    </source>
</evidence>
<dbReference type="InterPro" id="IPR029063">
    <property type="entry name" value="SAM-dependent_MTases_sf"/>
</dbReference>
<evidence type="ECO:0000256" key="1">
    <source>
        <dbReference type="ARBA" id="ARBA00004123"/>
    </source>
</evidence>
<gene>
    <name evidence="14" type="ORF">E3Q02_03272</name>
    <name evidence="15" type="ORF">E3Q03_00618</name>
    <name evidence="13" type="ORF">E3Q17_01105</name>
</gene>
<dbReference type="SUPFAM" id="SSF56553">
    <property type="entry name" value="Insert subdomain of RNA polymerase alpha subunit"/>
    <property type="match status" value="1"/>
</dbReference>
<dbReference type="HAMAP" id="MF_00320">
    <property type="entry name" value="RNApol_arch_Rpo3"/>
    <property type="match status" value="1"/>
</dbReference>
<evidence type="ECO:0000256" key="6">
    <source>
        <dbReference type="ARBA" id="ARBA00022691"/>
    </source>
</evidence>
<dbReference type="InterPro" id="IPR022842">
    <property type="entry name" value="RNAP_Rpo3/Rpb3/RPAC1"/>
</dbReference>
<dbReference type="SUPFAM" id="SSF53335">
    <property type="entry name" value="S-adenosyl-L-methionine-dependent methyltransferases"/>
    <property type="match status" value="1"/>
</dbReference>
<feature type="region of interest" description="Disordered" evidence="11">
    <location>
        <begin position="472"/>
        <end position="493"/>
    </location>
</feature>
<reference evidence="16 17" key="1">
    <citation type="submission" date="2019-03" db="EMBL/GenBank/DDBJ databases">
        <title>Sequencing 25 genomes of Wallemia mellicola.</title>
        <authorList>
            <person name="Gostincar C."/>
        </authorList>
    </citation>
    <scope>NUCLEOTIDE SEQUENCE [LARGE SCALE GENOMIC DNA]</scope>
    <source>
        <strain evidence="13 17">EXF-1262</strain>
        <strain evidence="14 18">EXF-1274</strain>
        <strain evidence="15 16">EXF-1277</strain>
    </source>
</reference>
<comment type="similarity">
    <text evidence="2">Belongs to the methyltransferase superfamily. NTM1 family.</text>
</comment>
<keyword evidence="4" id="KW-0489">Methyltransferase</keyword>
<dbReference type="InterPro" id="IPR008576">
    <property type="entry name" value="MeTrfase_NTM1"/>
</dbReference>
<dbReference type="GO" id="GO:0032259">
    <property type="term" value="P:methylation"/>
    <property type="evidence" value="ECO:0007669"/>
    <property type="project" value="UniProtKB-KW"/>
</dbReference>